<organism evidence="3 4">
    <name type="scientific">Polyangium fumosum</name>
    <dbReference type="NCBI Taxonomy" id="889272"/>
    <lineage>
        <taxon>Bacteria</taxon>
        <taxon>Pseudomonadati</taxon>
        <taxon>Myxococcota</taxon>
        <taxon>Polyangia</taxon>
        <taxon>Polyangiales</taxon>
        <taxon>Polyangiaceae</taxon>
        <taxon>Polyangium</taxon>
    </lineage>
</organism>
<reference evidence="3 4" key="1">
    <citation type="submission" date="2019-04" db="EMBL/GenBank/DDBJ databases">
        <authorList>
            <person name="Li Y."/>
            <person name="Wang J."/>
        </authorList>
    </citation>
    <scope>NUCLEOTIDE SEQUENCE [LARGE SCALE GENOMIC DNA]</scope>
    <source>
        <strain evidence="3 4">DSM 14668</strain>
    </source>
</reference>
<feature type="region of interest" description="Disordered" evidence="1">
    <location>
        <begin position="46"/>
        <end position="101"/>
    </location>
</feature>
<proteinExistence type="predicted"/>
<dbReference type="PROSITE" id="PS50006">
    <property type="entry name" value="FHA_DOMAIN"/>
    <property type="match status" value="2"/>
</dbReference>
<dbReference type="EMBL" id="SSMQ01000001">
    <property type="protein sequence ID" value="TKD13055.1"/>
    <property type="molecule type" value="Genomic_DNA"/>
</dbReference>
<name>A0A4U1JKA7_9BACT</name>
<gene>
    <name evidence="3" type="ORF">E8A74_00415</name>
</gene>
<dbReference type="Proteomes" id="UP000309215">
    <property type="component" value="Unassembled WGS sequence"/>
</dbReference>
<dbReference type="InterPro" id="IPR008984">
    <property type="entry name" value="SMAD_FHA_dom_sf"/>
</dbReference>
<evidence type="ECO:0000313" key="3">
    <source>
        <dbReference type="EMBL" id="TKD13055.1"/>
    </source>
</evidence>
<feature type="compositionally biased region" description="Low complexity" evidence="1">
    <location>
        <begin position="82"/>
        <end position="95"/>
    </location>
</feature>
<dbReference type="Pfam" id="PF00498">
    <property type="entry name" value="FHA"/>
    <property type="match status" value="2"/>
</dbReference>
<dbReference type="RefSeq" id="WP_136926871.1">
    <property type="nucleotide sequence ID" value="NZ_SSMQ01000001.1"/>
</dbReference>
<sequence length="372" mass="40084">MGNEQHEIGIVCGQCDTWSPMGAASCTACDNDLALFGSRQSVLPTPLPPAPVRPAVSARPATTPAPPLHRPATPLPAAATSVGPRRVPAAGAVPAQKTPARSEFADLSQEELMEQARNYVCRSCSSGVPSGHKFCGRCGTAVPLEIMNAQTLFFGDMQNPAKAKLILIRGEGMDGLSFHLKAEQHIVGRNGQLVFPDDPFVSPKHANFFYRDGKLVVRDEGSLNGVYIRVRGTVDIVPSDTFLAGEQLFRLDSSPKPSDGQDPDGTYFYSSPKHPSPFRLTQILQGGAVGMTVCARGSSLQIGREGGDLNFPGDLYMSGSHCRIEESSGRFSLTDLNSRNGTYVRIKSERELGHGDYLFIGRKLLRVELNTN</sequence>
<dbReference type="InterPro" id="IPR000253">
    <property type="entry name" value="FHA_dom"/>
</dbReference>
<dbReference type="Gene3D" id="2.60.200.20">
    <property type="match status" value="2"/>
</dbReference>
<dbReference type="CDD" id="cd00060">
    <property type="entry name" value="FHA"/>
    <property type="match status" value="2"/>
</dbReference>
<evidence type="ECO:0000259" key="2">
    <source>
        <dbReference type="PROSITE" id="PS50006"/>
    </source>
</evidence>
<evidence type="ECO:0000256" key="1">
    <source>
        <dbReference type="SAM" id="MobiDB-lite"/>
    </source>
</evidence>
<keyword evidence="4" id="KW-1185">Reference proteome</keyword>
<feature type="compositionally biased region" description="Low complexity" evidence="1">
    <location>
        <begin position="53"/>
        <end position="62"/>
    </location>
</feature>
<dbReference type="OrthoDB" id="5497055at2"/>
<feature type="domain" description="FHA" evidence="2">
    <location>
        <begin position="197"/>
        <end position="228"/>
    </location>
</feature>
<dbReference type="AlphaFoldDB" id="A0A4U1JKA7"/>
<accession>A0A4U1JKA7</accession>
<feature type="domain" description="FHA" evidence="2">
    <location>
        <begin position="300"/>
        <end position="344"/>
    </location>
</feature>
<comment type="caution">
    <text evidence="3">The sequence shown here is derived from an EMBL/GenBank/DDBJ whole genome shotgun (WGS) entry which is preliminary data.</text>
</comment>
<protein>
    <submittedName>
        <fullName evidence="3">FHA domain-containing protein</fullName>
    </submittedName>
</protein>
<evidence type="ECO:0000313" key="4">
    <source>
        <dbReference type="Proteomes" id="UP000309215"/>
    </source>
</evidence>
<dbReference type="SUPFAM" id="SSF49879">
    <property type="entry name" value="SMAD/FHA domain"/>
    <property type="match status" value="2"/>
</dbReference>